<keyword evidence="2" id="KW-1185">Reference proteome</keyword>
<accession>A0A392UNH7</accession>
<organism evidence="1 2">
    <name type="scientific">Trifolium medium</name>
    <dbReference type="NCBI Taxonomy" id="97028"/>
    <lineage>
        <taxon>Eukaryota</taxon>
        <taxon>Viridiplantae</taxon>
        <taxon>Streptophyta</taxon>
        <taxon>Embryophyta</taxon>
        <taxon>Tracheophyta</taxon>
        <taxon>Spermatophyta</taxon>
        <taxon>Magnoliopsida</taxon>
        <taxon>eudicotyledons</taxon>
        <taxon>Gunneridae</taxon>
        <taxon>Pentapetalae</taxon>
        <taxon>rosids</taxon>
        <taxon>fabids</taxon>
        <taxon>Fabales</taxon>
        <taxon>Fabaceae</taxon>
        <taxon>Papilionoideae</taxon>
        <taxon>50 kb inversion clade</taxon>
        <taxon>NPAAA clade</taxon>
        <taxon>Hologalegina</taxon>
        <taxon>IRL clade</taxon>
        <taxon>Trifolieae</taxon>
        <taxon>Trifolium</taxon>
    </lineage>
</organism>
<sequence>MEYREKFEMMVASLRKEDRGMLDSIFLNGLKEKLQDELRLYDHCDLADMMDRA</sequence>
<proteinExistence type="predicted"/>
<protein>
    <submittedName>
        <fullName evidence="1">Uncharacterized protein</fullName>
    </submittedName>
</protein>
<name>A0A392UNH7_9FABA</name>
<reference evidence="1 2" key="1">
    <citation type="journal article" date="2018" name="Front. Plant Sci.">
        <title>Red Clover (Trifolium pratense) and Zigzag Clover (T. medium) - A Picture of Genomic Similarities and Differences.</title>
        <authorList>
            <person name="Dluhosova J."/>
            <person name="Istvanek J."/>
            <person name="Nedelnik J."/>
            <person name="Repkova J."/>
        </authorList>
    </citation>
    <scope>NUCLEOTIDE SEQUENCE [LARGE SCALE GENOMIC DNA]</scope>
    <source>
        <strain evidence="2">cv. 10/8</strain>
        <tissue evidence="1">Leaf</tissue>
    </source>
</reference>
<dbReference type="AlphaFoldDB" id="A0A392UNH7"/>
<evidence type="ECO:0000313" key="1">
    <source>
        <dbReference type="EMBL" id="MCI73996.1"/>
    </source>
</evidence>
<comment type="caution">
    <text evidence="1">The sequence shown here is derived from an EMBL/GenBank/DDBJ whole genome shotgun (WGS) entry which is preliminary data.</text>
</comment>
<dbReference type="Proteomes" id="UP000265520">
    <property type="component" value="Unassembled WGS sequence"/>
</dbReference>
<feature type="non-terminal residue" evidence="1">
    <location>
        <position position="53"/>
    </location>
</feature>
<evidence type="ECO:0000313" key="2">
    <source>
        <dbReference type="Proteomes" id="UP000265520"/>
    </source>
</evidence>
<dbReference type="EMBL" id="LXQA010851012">
    <property type="protein sequence ID" value="MCI73996.1"/>
    <property type="molecule type" value="Genomic_DNA"/>
</dbReference>